<reference evidence="1" key="1">
    <citation type="journal article" date="2020" name="Nature">
        <title>Giant virus diversity and host interactions through global metagenomics.</title>
        <authorList>
            <person name="Schulz F."/>
            <person name="Roux S."/>
            <person name="Paez-Espino D."/>
            <person name="Jungbluth S."/>
            <person name="Walsh D.A."/>
            <person name="Denef V.J."/>
            <person name="McMahon K.D."/>
            <person name="Konstantinidis K.T."/>
            <person name="Eloe-Fadrosh E.A."/>
            <person name="Kyrpides N.C."/>
            <person name="Woyke T."/>
        </authorList>
    </citation>
    <scope>NUCLEOTIDE SEQUENCE</scope>
    <source>
        <strain evidence="1">GVMAG-M-3300020182-33</strain>
    </source>
</reference>
<proteinExistence type="predicted"/>
<sequence>MACVKCGDAAQLCCLGQQCSKGIVCDVSQNNCYVPSTCGLRSLPDANICCKGGLCATPDKCYDRDNICMSEEEVSTQTFFDIWIILMTQ</sequence>
<evidence type="ECO:0000313" key="1">
    <source>
        <dbReference type="EMBL" id="QHS97900.1"/>
    </source>
</evidence>
<organism evidence="1">
    <name type="scientific">viral metagenome</name>
    <dbReference type="NCBI Taxonomy" id="1070528"/>
    <lineage>
        <taxon>unclassified sequences</taxon>
        <taxon>metagenomes</taxon>
        <taxon>organismal metagenomes</taxon>
    </lineage>
</organism>
<dbReference type="EMBL" id="MN739307">
    <property type="protein sequence ID" value="QHS97900.1"/>
    <property type="molecule type" value="Genomic_DNA"/>
</dbReference>
<name>A0A6C0C0K0_9ZZZZ</name>
<protein>
    <submittedName>
        <fullName evidence="1">Uncharacterized protein</fullName>
    </submittedName>
</protein>
<accession>A0A6C0C0K0</accession>
<dbReference type="AlphaFoldDB" id="A0A6C0C0K0"/>